<keyword evidence="2" id="KW-0677">Repeat</keyword>
<feature type="compositionally biased region" description="Basic and acidic residues" evidence="7">
    <location>
        <begin position="1"/>
        <end position="12"/>
    </location>
</feature>
<dbReference type="Proteomes" id="UP000054248">
    <property type="component" value="Unassembled WGS sequence"/>
</dbReference>
<dbReference type="CDD" id="cd12676">
    <property type="entry name" value="RRM3_Nop4p"/>
    <property type="match status" value="1"/>
</dbReference>
<feature type="compositionally biased region" description="Basic and acidic residues" evidence="7">
    <location>
        <begin position="880"/>
        <end position="896"/>
    </location>
</feature>
<feature type="coiled-coil region" evidence="6">
    <location>
        <begin position="799"/>
        <end position="857"/>
    </location>
</feature>
<evidence type="ECO:0000256" key="3">
    <source>
        <dbReference type="ARBA" id="ARBA00022884"/>
    </source>
</evidence>
<feature type="compositionally biased region" description="Basic residues" evidence="7">
    <location>
        <begin position="947"/>
        <end position="957"/>
    </location>
</feature>
<evidence type="ECO:0000256" key="2">
    <source>
        <dbReference type="ARBA" id="ARBA00022737"/>
    </source>
</evidence>
<feature type="region of interest" description="Disordered" evidence="7">
    <location>
        <begin position="377"/>
        <end position="489"/>
    </location>
</feature>
<evidence type="ECO:0000313" key="10">
    <source>
        <dbReference type="Proteomes" id="UP000054248"/>
    </source>
</evidence>
<dbReference type="InterPro" id="IPR034808">
    <property type="entry name" value="Nop4p_RRM3"/>
</dbReference>
<dbReference type="GO" id="GO:0003729">
    <property type="term" value="F:mRNA binding"/>
    <property type="evidence" value="ECO:0007669"/>
    <property type="project" value="TreeGrafter"/>
</dbReference>
<evidence type="ECO:0000259" key="8">
    <source>
        <dbReference type="PROSITE" id="PS50102"/>
    </source>
</evidence>
<dbReference type="AlphaFoldDB" id="A0A0C3QT75"/>
<dbReference type="Gene3D" id="3.30.70.330">
    <property type="match status" value="5"/>
</dbReference>
<dbReference type="SMART" id="SM00360">
    <property type="entry name" value="RRM"/>
    <property type="match status" value="5"/>
</dbReference>
<reference evidence="9 10" key="1">
    <citation type="submission" date="2014-04" db="EMBL/GenBank/DDBJ databases">
        <authorList>
            <consortium name="DOE Joint Genome Institute"/>
            <person name="Kuo A."/>
            <person name="Girlanda M."/>
            <person name="Perotto S."/>
            <person name="Kohler A."/>
            <person name="Nagy L.G."/>
            <person name="Floudas D."/>
            <person name="Copeland A."/>
            <person name="Barry K.W."/>
            <person name="Cichocki N."/>
            <person name="Veneault-Fourrey C."/>
            <person name="LaButti K."/>
            <person name="Lindquist E.A."/>
            <person name="Lipzen A."/>
            <person name="Lundell T."/>
            <person name="Morin E."/>
            <person name="Murat C."/>
            <person name="Sun H."/>
            <person name="Tunlid A."/>
            <person name="Henrissat B."/>
            <person name="Grigoriev I.V."/>
            <person name="Hibbett D.S."/>
            <person name="Martin F."/>
            <person name="Nordberg H.P."/>
            <person name="Cantor M.N."/>
            <person name="Hua S.X."/>
        </authorList>
    </citation>
    <scope>NUCLEOTIDE SEQUENCE [LARGE SCALE GENOMIC DNA]</scope>
    <source>
        <strain evidence="9 10">MUT 4182</strain>
    </source>
</reference>
<feature type="region of interest" description="Disordered" evidence="7">
    <location>
        <begin position="707"/>
        <end position="761"/>
    </location>
</feature>
<evidence type="ECO:0000313" key="9">
    <source>
        <dbReference type="EMBL" id="KIO31314.1"/>
    </source>
</evidence>
<dbReference type="InterPro" id="IPR035979">
    <property type="entry name" value="RBD_domain_sf"/>
</dbReference>
<feature type="compositionally biased region" description="Low complexity" evidence="7">
    <location>
        <begin position="421"/>
        <end position="434"/>
    </location>
</feature>
<feature type="region of interest" description="Disordered" evidence="7">
    <location>
        <begin position="880"/>
        <end position="957"/>
    </location>
</feature>
<keyword evidence="3 5" id="KW-0694">RNA-binding</keyword>
<feature type="region of interest" description="Disordered" evidence="7">
    <location>
        <begin position="109"/>
        <end position="172"/>
    </location>
</feature>
<feature type="compositionally biased region" description="Basic and acidic residues" evidence="7">
    <location>
        <begin position="707"/>
        <end position="727"/>
    </location>
</feature>
<feature type="compositionally biased region" description="Low complexity" evidence="7">
    <location>
        <begin position="139"/>
        <end position="172"/>
    </location>
</feature>
<feature type="compositionally biased region" description="Basic residues" evidence="7">
    <location>
        <begin position="728"/>
        <end position="749"/>
    </location>
</feature>
<evidence type="ECO:0000256" key="1">
    <source>
        <dbReference type="ARBA" id="ARBA00004123"/>
    </source>
</evidence>
<dbReference type="HOGENOM" id="CLU_011608_0_0_1"/>
<dbReference type="InterPro" id="IPR012677">
    <property type="entry name" value="Nucleotide-bd_a/b_plait_sf"/>
</dbReference>
<dbReference type="EMBL" id="KN822964">
    <property type="protein sequence ID" value="KIO31314.1"/>
    <property type="molecule type" value="Genomic_DNA"/>
</dbReference>
<reference evidence="10" key="2">
    <citation type="submission" date="2015-01" db="EMBL/GenBank/DDBJ databases">
        <title>Evolutionary Origins and Diversification of the Mycorrhizal Mutualists.</title>
        <authorList>
            <consortium name="DOE Joint Genome Institute"/>
            <consortium name="Mycorrhizal Genomics Consortium"/>
            <person name="Kohler A."/>
            <person name="Kuo A."/>
            <person name="Nagy L.G."/>
            <person name="Floudas D."/>
            <person name="Copeland A."/>
            <person name="Barry K.W."/>
            <person name="Cichocki N."/>
            <person name="Veneault-Fourrey C."/>
            <person name="LaButti K."/>
            <person name="Lindquist E.A."/>
            <person name="Lipzen A."/>
            <person name="Lundell T."/>
            <person name="Morin E."/>
            <person name="Murat C."/>
            <person name="Riley R."/>
            <person name="Ohm R."/>
            <person name="Sun H."/>
            <person name="Tunlid A."/>
            <person name="Henrissat B."/>
            <person name="Grigoriev I.V."/>
            <person name="Hibbett D.S."/>
            <person name="Martin F."/>
        </authorList>
    </citation>
    <scope>NUCLEOTIDE SEQUENCE [LARGE SCALE GENOMIC DNA]</scope>
    <source>
        <strain evidence="10">MUT 4182</strain>
    </source>
</reference>
<comment type="subcellular location">
    <subcellularLocation>
        <location evidence="1">Nucleus</location>
    </subcellularLocation>
</comment>
<evidence type="ECO:0000256" key="5">
    <source>
        <dbReference type="PROSITE-ProRule" id="PRU00176"/>
    </source>
</evidence>
<dbReference type="FunFam" id="3.30.70.330:FF:000406">
    <property type="entry name" value="Related to Nucleolar protein NOP4"/>
    <property type="match status" value="1"/>
</dbReference>
<dbReference type="PROSITE" id="PS50102">
    <property type="entry name" value="RRM"/>
    <property type="match status" value="3"/>
</dbReference>
<evidence type="ECO:0000256" key="6">
    <source>
        <dbReference type="SAM" id="Coils"/>
    </source>
</evidence>
<feature type="compositionally biased region" description="Acidic residues" evidence="7">
    <location>
        <begin position="435"/>
        <end position="447"/>
    </location>
</feature>
<proteinExistence type="predicted"/>
<organism evidence="9 10">
    <name type="scientific">Tulasnella calospora MUT 4182</name>
    <dbReference type="NCBI Taxonomy" id="1051891"/>
    <lineage>
        <taxon>Eukaryota</taxon>
        <taxon>Fungi</taxon>
        <taxon>Dikarya</taxon>
        <taxon>Basidiomycota</taxon>
        <taxon>Agaricomycotina</taxon>
        <taxon>Agaricomycetes</taxon>
        <taxon>Cantharellales</taxon>
        <taxon>Tulasnellaceae</taxon>
        <taxon>Tulasnella</taxon>
    </lineage>
</organism>
<dbReference type="OrthoDB" id="267048at2759"/>
<feature type="domain" description="RRM" evidence="8">
    <location>
        <begin position="489"/>
        <end position="560"/>
    </location>
</feature>
<feature type="compositionally biased region" description="Acidic residues" evidence="7">
    <location>
        <begin position="455"/>
        <end position="473"/>
    </location>
</feature>
<dbReference type="PANTHER" id="PTHR48039">
    <property type="entry name" value="RNA-BINDING MOTIF PROTEIN 14B"/>
    <property type="match status" value="1"/>
</dbReference>
<dbReference type="CDD" id="cd00590">
    <property type="entry name" value="RRM_SF"/>
    <property type="match status" value="1"/>
</dbReference>
<feature type="domain" description="RRM" evidence="8">
    <location>
        <begin position="256"/>
        <end position="336"/>
    </location>
</feature>
<protein>
    <recommendedName>
        <fullName evidence="8">RRM domain-containing protein</fullName>
    </recommendedName>
</protein>
<evidence type="ECO:0000256" key="4">
    <source>
        <dbReference type="ARBA" id="ARBA00023242"/>
    </source>
</evidence>
<keyword evidence="10" id="KW-1185">Reference proteome</keyword>
<feature type="region of interest" description="Disordered" evidence="7">
    <location>
        <begin position="1"/>
        <end position="24"/>
    </location>
</feature>
<dbReference type="InterPro" id="IPR051945">
    <property type="entry name" value="RRM_MRD1_RNA_proc_ribogen"/>
</dbReference>
<dbReference type="PANTHER" id="PTHR48039:SF5">
    <property type="entry name" value="RNA-BINDING PROTEIN 28"/>
    <property type="match status" value="1"/>
</dbReference>
<feature type="compositionally biased region" description="Acidic residues" evidence="7">
    <location>
        <begin position="385"/>
        <end position="418"/>
    </location>
</feature>
<feature type="region of interest" description="Disordered" evidence="7">
    <location>
        <begin position="333"/>
        <end position="359"/>
    </location>
</feature>
<keyword evidence="6" id="KW-0175">Coiled coil</keyword>
<dbReference type="GO" id="GO:0005730">
    <property type="term" value="C:nucleolus"/>
    <property type="evidence" value="ECO:0007669"/>
    <property type="project" value="TreeGrafter"/>
</dbReference>
<feature type="compositionally biased region" description="Basic and acidic residues" evidence="7">
    <location>
        <begin position="920"/>
        <end position="938"/>
    </location>
</feature>
<dbReference type="Pfam" id="PF00076">
    <property type="entry name" value="RRM_1"/>
    <property type="match status" value="3"/>
</dbReference>
<dbReference type="SUPFAM" id="SSF54928">
    <property type="entry name" value="RNA-binding domain, RBD"/>
    <property type="match status" value="3"/>
</dbReference>
<keyword evidence="4" id="KW-0539">Nucleus</keyword>
<accession>A0A0C3QT75</accession>
<dbReference type="InterPro" id="IPR000504">
    <property type="entry name" value="RRM_dom"/>
</dbReference>
<sequence length="957" mass="105855">MPSSKGKERATEPEENDGEHGSSLFVSSIPFSTTSKEFEALFADFAPVRHAFVVTHKDQKTGETRGKGVGIVAFAVKEDAQDVMRRFGSGEETLKISGRTLHIEWAKKRHSRIEGDVASPSKAPRPKSEPELEPPRNISSKSTQTTKPAASTATPSLKKPPTKPTDPAAKRTVVLSNLSSSTTDHALWKKIRKFPGAKSVSFPVEGEPGVAHAVFHDEKETASVVARLDGSTFKGAVIGASALAEGGAGKQKTKSNSLIIRNLPRKITENDLRTVFSNYGEIKTISLPTTNDGTRAPPRFAFVWMTRRSDAEAAVKALNGARMKPGGVIDSVKTKAASSGAVKEEDVEMKDSLKESTNDGSRVVAVDFAMSKSRWEEAKRNAMVEGDEDEAKEEEEEEVKSEEDEDDDEMDVDVDEEEKNASGSGEEAGGTAVEDSSDESSDPGMDGDDPRLNFDDEDSDDWTDGDGEAEEEEAKSKTKQQKTEPEEGSTLFVRNIPFEATDDDLYGVFKTFGPLRYARIAFDHATGRSRGTGFVCFWKREAAQQVLKEAERVKVLAGAASATKPNKHATQSHSILTLDPSSSVAAKLVLMGRTLDVVPALSKSDADNLKEAAEKMKEKRTDHRNLYLLREGVIFEDSPAGKDMPPAALKARLASYDQRRNTLRSNPALYISRTRLSVRNLPRFVTERCLKHLGIHAVKAFNEEVKSGEREDVSKDEVEVDEEMAKEGKKKSKHKKSGAVKQAKVSRHRTQVDQMHPQGLGRSDGFGFLEMEKHTDALRVLRWANNRPGVVELLWGWWKEELEETIRRAKENPDALKSKKGKEKEWGGVDGTTVVEVEDSNVKLERWEKTLKEMEAEGCQERDRPLLVEFSIENKVVTKRREEKMSKSRVKSKGDTAPRQPDGFGVKKRKTESFEGDDQQTARDAKKLKAERPGENRGKAKGTTTKSGKRKQKRAFI</sequence>
<gene>
    <name evidence="9" type="ORF">M407DRAFT_220434</name>
</gene>
<dbReference type="STRING" id="1051891.A0A0C3QT75"/>
<evidence type="ECO:0000256" key="7">
    <source>
        <dbReference type="SAM" id="MobiDB-lite"/>
    </source>
</evidence>
<name>A0A0C3QT75_9AGAM</name>
<feature type="domain" description="RRM" evidence="8">
    <location>
        <begin position="22"/>
        <end position="108"/>
    </location>
</feature>